<accession>A0A098LKJ7</accession>
<gene>
    <name evidence="1" type="ORF">MYP_4239</name>
</gene>
<dbReference type="Proteomes" id="UP000030185">
    <property type="component" value="Unassembled WGS sequence"/>
</dbReference>
<evidence type="ECO:0000313" key="1">
    <source>
        <dbReference type="EMBL" id="GAL87009.1"/>
    </source>
</evidence>
<protein>
    <submittedName>
        <fullName evidence="1">Uncharacterized protein</fullName>
    </submittedName>
</protein>
<dbReference type="AlphaFoldDB" id="A0A098LKJ7"/>
<proteinExistence type="predicted"/>
<sequence length="60" mass="7117">MQSRNQTYLYEENNFEITGAFHLKTLTRKFFNKTFVIRIVLNFTNFNPIVSTQRAVSLIT</sequence>
<organism evidence="1 2">
    <name type="scientific">Sporocytophaga myxococcoides</name>
    <dbReference type="NCBI Taxonomy" id="153721"/>
    <lineage>
        <taxon>Bacteria</taxon>
        <taxon>Pseudomonadati</taxon>
        <taxon>Bacteroidota</taxon>
        <taxon>Cytophagia</taxon>
        <taxon>Cytophagales</taxon>
        <taxon>Cytophagaceae</taxon>
        <taxon>Sporocytophaga</taxon>
    </lineage>
</organism>
<keyword evidence="2" id="KW-1185">Reference proteome</keyword>
<name>A0A098LKJ7_9BACT</name>
<dbReference type="STRING" id="153721.MYP_4239"/>
<dbReference type="EMBL" id="BBLT01000010">
    <property type="protein sequence ID" value="GAL87009.1"/>
    <property type="molecule type" value="Genomic_DNA"/>
</dbReference>
<reference evidence="1 2" key="1">
    <citation type="submission" date="2014-09" db="EMBL/GenBank/DDBJ databases">
        <title>Sporocytophaga myxococcoides PG-01 genome sequencing.</title>
        <authorList>
            <person name="Liu L."/>
            <person name="Gao P.J."/>
            <person name="Chen G.J."/>
            <person name="Wang L.S."/>
        </authorList>
    </citation>
    <scope>NUCLEOTIDE SEQUENCE [LARGE SCALE GENOMIC DNA]</scope>
    <source>
        <strain evidence="1 2">PG-01</strain>
    </source>
</reference>
<evidence type="ECO:0000313" key="2">
    <source>
        <dbReference type="Proteomes" id="UP000030185"/>
    </source>
</evidence>
<comment type="caution">
    <text evidence="1">The sequence shown here is derived from an EMBL/GenBank/DDBJ whole genome shotgun (WGS) entry which is preliminary data.</text>
</comment>